<accession>K5CG07</accession>
<sequence length="158" mass="18189">MPAPPLASLGPCSSCSQSLARRFSVRVLERNQRKENDMGLDQYVLITTETINQEVDFKIPQNACEIHYWRKHPNLHGWMQDLYYDKNGTKEFNCTPVVLNADDLDRLEAAIKANELPDTCGFFFGTTVGDEKEDDLKFIEKARQAIADGYTVFYDSWW</sequence>
<proteinExistence type="predicted"/>
<dbReference type="EMBL" id="AMCW01000040">
    <property type="protein sequence ID" value="EKK02920.1"/>
    <property type="molecule type" value="Genomic_DNA"/>
</dbReference>
<reference evidence="1 2" key="1">
    <citation type="journal article" date="2013" name="Mar. Genomics">
        <title>Expression of sulfatases in Rhodopirellula baltica and the diversity of sulfatases in the genus Rhodopirellula.</title>
        <authorList>
            <person name="Wegner C.E."/>
            <person name="Richter-Heitmann T."/>
            <person name="Klindworth A."/>
            <person name="Klockow C."/>
            <person name="Richter M."/>
            <person name="Achstetter T."/>
            <person name="Glockner F.O."/>
            <person name="Harder J."/>
        </authorList>
    </citation>
    <scope>NUCLEOTIDE SEQUENCE [LARGE SCALE GENOMIC DNA]</scope>
    <source>
        <strain evidence="1 2">SH28</strain>
    </source>
</reference>
<name>K5CG07_RHOBT</name>
<gene>
    <name evidence="1" type="ORF">RBSH_01613</name>
</gene>
<organism evidence="1 2">
    <name type="scientific">Rhodopirellula baltica SH28</name>
    <dbReference type="NCBI Taxonomy" id="993517"/>
    <lineage>
        <taxon>Bacteria</taxon>
        <taxon>Pseudomonadati</taxon>
        <taxon>Planctomycetota</taxon>
        <taxon>Planctomycetia</taxon>
        <taxon>Pirellulales</taxon>
        <taxon>Pirellulaceae</taxon>
        <taxon>Rhodopirellula</taxon>
    </lineage>
</organism>
<evidence type="ECO:0000313" key="2">
    <source>
        <dbReference type="Proteomes" id="UP000007993"/>
    </source>
</evidence>
<dbReference type="PATRIC" id="fig|993517.3.peg.1758"/>
<comment type="caution">
    <text evidence="1">The sequence shown here is derived from an EMBL/GenBank/DDBJ whole genome shotgun (WGS) entry which is preliminary data.</text>
</comment>
<protein>
    <submittedName>
        <fullName evidence="1">Uncharacterized protein</fullName>
    </submittedName>
</protein>
<dbReference type="AlphaFoldDB" id="K5CG07"/>
<evidence type="ECO:0000313" key="1">
    <source>
        <dbReference type="EMBL" id="EKK02920.1"/>
    </source>
</evidence>
<dbReference type="Proteomes" id="UP000007993">
    <property type="component" value="Unassembled WGS sequence"/>
</dbReference>